<keyword evidence="4" id="KW-0560">Oxidoreductase</keyword>
<proteinExistence type="inferred from homology"/>
<evidence type="ECO:0000256" key="1">
    <source>
        <dbReference type="ARBA" id="ARBA00007992"/>
    </source>
</evidence>
<dbReference type="GeneID" id="63695854"/>
<dbReference type="InterPro" id="IPR036188">
    <property type="entry name" value="FAD/NAD-bd_sf"/>
</dbReference>
<evidence type="ECO:0000313" key="9">
    <source>
        <dbReference type="Proteomes" id="UP000019804"/>
    </source>
</evidence>
<keyword evidence="2" id="KW-0285">Flavoprotein</keyword>
<name>A0A017SPC5_ASPRC</name>
<evidence type="ECO:0000256" key="5">
    <source>
        <dbReference type="ARBA" id="ARBA00023033"/>
    </source>
</evidence>
<sequence>MALQIAIIGSGLAGLAAARILRVHHEVTVYERSGPDTATGGQGICLFPNGIKILQAMGFDRDRAGAVSCHGYRTFDKDGNLVKDFPVDFKGKYGADTMAMKRSDFRDELLRLATAPSEDLGIQGSPAKMVCDTSVVDVDPDEGLVFFKNGSSVQADVVVGVLLTNWYDRKTADGKIVANGVHSRLRHRIVSSSCQPKKNGMTCYRVAISAESVKEALGYLPEWWDPRTADSRISTLIAGDGSKRMVAAYPLRHYDYMNFSCLFPTRQDKGHVLDSWFADGDRQEMVDTFNDFSYPLRKILDIATEVKVWELQDLDSLPHWNKGRAILIGDAAHAMTPMQGQGSNMAIEDADSFHLLRPGISRDEVKEVLKQIDGIRRPRTARVLRDTRAMAKGISMDEMIANLDFNCGYNGVFEG</sequence>
<dbReference type="STRING" id="1388766.A0A017SPC5"/>
<feature type="signal peptide" evidence="6">
    <location>
        <begin position="1"/>
        <end position="17"/>
    </location>
</feature>
<evidence type="ECO:0000256" key="4">
    <source>
        <dbReference type="ARBA" id="ARBA00023002"/>
    </source>
</evidence>
<dbReference type="Gene3D" id="3.50.50.60">
    <property type="entry name" value="FAD/NAD(P)-binding domain"/>
    <property type="match status" value="1"/>
</dbReference>
<organism evidence="8 9">
    <name type="scientific">Aspergillus ruber (strain CBS 135680)</name>
    <dbReference type="NCBI Taxonomy" id="1388766"/>
    <lineage>
        <taxon>Eukaryota</taxon>
        <taxon>Fungi</taxon>
        <taxon>Dikarya</taxon>
        <taxon>Ascomycota</taxon>
        <taxon>Pezizomycotina</taxon>
        <taxon>Eurotiomycetes</taxon>
        <taxon>Eurotiomycetidae</taxon>
        <taxon>Eurotiales</taxon>
        <taxon>Aspergillaceae</taxon>
        <taxon>Aspergillus</taxon>
        <taxon>Aspergillus subgen. Aspergillus</taxon>
    </lineage>
</organism>
<keyword evidence="5" id="KW-0503">Monooxygenase</keyword>
<evidence type="ECO:0000259" key="7">
    <source>
        <dbReference type="Pfam" id="PF01494"/>
    </source>
</evidence>
<evidence type="ECO:0000313" key="8">
    <source>
        <dbReference type="EMBL" id="EYE98838.1"/>
    </source>
</evidence>
<feature type="domain" description="FAD-binding" evidence="7">
    <location>
        <begin position="299"/>
        <end position="351"/>
    </location>
</feature>
<keyword evidence="9" id="KW-1185">Reference proteome</keyword>
<dbReference type="PRINTS" id="PR00420">
    <property type="entry name" value="RNGMNOXGNASE"/>
</dbReference>
<keyword evidence="6" id="KW-0732">Signal</keyword>
<dbReference type="SUPFAM" id="SSF51905">
    <property type="entry name" value="FAD/NAD(P)-binding domain"/>
    <property type="match status" value="1"/>
</dbReference>
<evidence type="ECO:0000256" key="3">
    <source>
        <dbReference type="ARBA" id="ARBA00022827"/>
    </source>
</evidence>
<dbReference type="OrthoDB" id="40579at2759"/>
<dbReference type="AlphaFoldDB" id="A0A017SPC5"/>
<dbReference type="HOGENOM" id="CLU_009665_19_0_1"/>
<dbReference type="PANTHER" id="PTHR13789:SF314">
    <property type="entry name" value="FAD-BINDING DOMAIN-CONTAINING PROTEIN"/>
    <property type="match status" value="1"/>
</dbReference>
<dbReference type="InterPro" id="IPR050493">
    <property type="entry name" value="FAD-dep_Monooxygenase_BioMet"/>
</dbReference>
<protein>
    <submittedName>
        <fullName evidence="8">FAD binding domain protein</fullName>
    </submittedName>
</protein>
<reference evidence="9" key="1">
    <citation type="journal article" date="2014" name="Nat. Commun.">
        <title>Genomic adaptations of the halophilic Dead Sea filamentous fungus Eurotium rubrum.</title>
        <authorList>
            <person name="Kis-Papo T."/>
            <person name="Weig A.R."/>
            <person name="Riley R."/>
            <person name="Persoh D."/>
            <person name="Salamov A."/>
            <person name="Sun H."/>
            <person name="Lipzen A."/>
            <person name="Wasser S.P."/>
            <person name="Rambold G."/>
            <person name="Grigoriev I.V."/>
            <person name="Nevo E."/>
        </authorList>
    </citation>
    <scope>NUCLEOTIDE SEQUENCE [LARGE SCALE GENOMIC DNA]</scope>
    <source>
        <strain evidence="9">CBS 135680</strain>
    </source>
</reference>
<accession>A0A017SPC5</accession>
<dbReference type="SUPFAM" id="SSF54373">
    <property type="entry name" value="FAD-linked reductases, C-terminal domain"/>
    <property type="match status" value="1"/>
</dbReference>
<gene>
    <name evidence="8" type="ORF">EURHEDRAFT_408048</name>
</gene>
<keyword evidence="3" id="KW-0274">FAD</keyword>
<dbReference type="InterPro" id="IPR002938">
    <property type="entry name" value="FAD-bd"/>
</dbReference>
<evidence type="ECO:0000256" key="2">
    <source>
        <dbReference type="ARBA" id="ARBA00022630"/>
    </source>
</evidence>
<dbReference type="EMBL" id="KK088412">
    <property type="protein sequence ID" value="EYE98838.1"/>
    <property type="molecule type" value="Genomic_DNA"/>
</dbReference>
<dbReference type="GO" id="GO:0071949">
    <property type="term" value="F:FAD binding"/>
    <property type="evidence" value="ECO:0007669"/>
    <property type="project" value="InterPro"/>
</dbReference>
<dbReference type="PANTHER" id="PTHR13789">
    <property type="entry name" value="MONOOXYGENASE"/>
    <property type="match status" value="1"/>
</dbReference>
<comment type="similarity">
    <text evidence="1">Belongs to the paxM FAD-dependent monooxygenase family.</text>
</comment>
<feature type="chain" id="PRO_5001499727" evidence="6">
    <location>
        <begin position="18"/>
        <end position="415"/>
    </location>
</feature>
<dbReference type="Proteomes" id="UP000019804">
    <property type="component" value="Unassembled WGS sequence"/>
</dbReference>
<dbReference type="RefSeq" id="XP_040642526.1">
    <property type="nucleotide sequence ID" value="XM_040780730.1"/>
</dbReference>
<dbReference type="Pfam" id="PF01494">
    <property type="entry name" value="FAD_binding_3"/>
    <property type="match status" value="1"/>
</dbReference>
<evidence type="ECO:0000256" key="6">
    <source>
        <dbReference type="SAM" id="SignalP"/>
    </source>
</evidence>
<dbReference type="GO" id="GO:0004497">
    <property type="term" value="F:monooxygenase activity"/>
    <property type="evidence" value="ECO:0007669"/>
    <property type="project" value="UniProtKB-KW"/>
</dbReference>